<dbReference type="Pfam" id="PF00111">
    <property type="entry name" value="Fer2"/>
    <property type="match status" value="1"/>
</dbReference>
<protein>
    <submittedName>
        <fullName evidence="2">Uncharacterized 2Fe-2S/4Fe-4S cluster protein (DUF4445 family)</fullName>
    </submittedName>
</protein>
<sequence length="652" mass="70153">MSSSVRVTFQPENKTVSAAPGDTLLDVAGNAGISINSLCGGQGVCGKCRLKVVKGSVDFSSKGVGFLDRKEVDAGYVLACQAKLLQDDVEVWIPPESRQEEEQILTVDHLVHYTAPEVLEEGGASPSIPYFNPLCAKIFLNLPEPSLKDNLSDLERIYRELHRKFPDVKWEADFSCLKNLARLLRESRWEVTALAHMLDPHCYHLRALEPGDTSRRSFGVAIDVGTTTIVTQLVDLRTGQVTAVEASHNQQARYGEDVISRMIFACGRGGTDPLKNAVVNTINALISSLMASAGIKPQDIIAFVAAGNTTMTHLLLGLEPCTIRLEPYIPTATRFPWVRAADVGLIGHPEAVLHCMPCVSSYVGGDITAGVLACGMNDKPELSALIDIGTNGEIVIGNNEWLVCCSASAGPAFEGGGTRCGMRATKGAIQKVQIHGSKVTYETVGAAKAKGICGSGLIDLMAELAAEGIIDQSGKFIRLDHPQVRVVDGVPEFVVAFPHESETGEAVVMTQDDIGNLMKSKAAVLAAMKILLENLGLHFDSLERIYVAGGFGAHLDIEKSVRIGLLPDVPLDRVQFIGNSSVAGARQCLLSTHAFRKASAIARQMTYFELSVHPGFMNEFIAALFLPHTNMDIFPSVKNYLMARKASAEAQG</sequence>
<feature type="domain" description="2Fe-2S ferredoxin-type" evidence="1">
    <location>
        <begin position="5"/>
        <end position="97"/>
    </location>
</feature>
<dbReference type="PROSITE" id="PS51085">
    <property type="entry name" value="2FE2S_FER_2"/>
    <property type="match status" value="1"/>
</dbReference>
<gene>
    <name evidence="2" type="ORF">EDC27_2906</name>
</gene>
<dbReference type="InterPro" id="IPR027980">
    <property type="entry name" value="RACo_C"/>
</dbReference>
<evidence type="ECO:0000313" key="3">
    <source>
        <dbReference type="Proteomes" id="UP000276223"/>
    </source>
</evidence>
<dbReference type="PANTHER" id="PTHR42895">
    <property type="entry name" value="IRON-SULFUR CLUSTER-BINDING PROTEIN-RELATED"/>
    <property type="match status" value="1"/>
</dbReference>
<reference evidence="2 3" key="1">
    <citation type="submission" date="2018-11" db="EMBL/GenBank/DDBJ databases">
        <title>Genomic Encyclopedia of Type Strains, Phase IV (KMG-IV): sequencing the most valuable type-strain genomes for metagenomic binning, comparative biology and taxonomic classification.</title>
        <authorList>
            <person name="Goeker M."/>
        </authorList>
    </citation>
    <scope>NUCLEOTIDE SEQUENCE [LARGE SCALE GENOMIC DNA]</scope>
    <source>
        <strain evidence="2 3">DSM 22027</strain>
    </source>
</reference>
<dbReference type="InterPro" id="IPR042259">
    <property type="entry name" value="Raco-like_middle_sf"/>
</dbReference>
<dbReference type="GO" id="GO:0051536">
    <property type="term" value="F:iron-sulfur cluster binding"/>
    <property type="evidence" value="ECO:0007669"/>
    <property type="project" value="InterPro"/>
</dbReference>
<dbReference type="Pfam" id="PF14574">
    <property type="entry name" value="RACo_C_ter"/>
    <property type="match status" value="1"/>
</dbReference>
<dbReference type="InterPro" id="IPR040506">
    <property type="entry name" value="RACo_linker"/>
</dbReference>
<dbReference type="InterPro" id="IPR043129">
    <property type="entry name" value="ATPase_NBD"/>
</dbReference>
<dbReference type="EMBL" id="RJVA01000016">
    <property type="protein sequence ID" value="ROQ89794.1"/>
    <property type="molecule type" value="Genomic_DNA"/>
</dbReference>
<organism evidence="2 3">
    <name type="scientific">Desulfosoma caldarium</name>
    <dbReference type="NCBI Taxonomy" id="610254"/>
    <lineage>
        <taxon>Bacteria</taxon>
        <taxon>Pseudomonadati</taxon>
        <taxon>Thermodesulfobacteriota</taxon>
        <taxon>Syntrophobacteria</taxon>
        <taxon>Syntrophobacterales</taxon>
        <taxon>Syntrophobacteraceae</taxon>
        <taxon>Desulfosoma</taxon>
    </lineage>
</organism>
<dbReference type="InterPro" id="IPR012675">
    <property type="entry name" value="Beta-grasp_dom_sf"/>
</dbReference>
<dbReference type="Pfam" id="PF17651">
    <property type="entry name" value="Raco_middle"/>
    <property type="match status" value="1"/>
</dbReference>
<dbReference type="OrthoDB" id="9810588at2"/>
<dbReference type="Pfam" id="PF17650">
    <property type="entry name" value="RACo_linker"/>
    <property type="match status" value="1"/>
</dbReference>
<dbReference type="Proteomes" id="UP000276223">
    <property type="component" value="Unassembled WGS sequence"/>
</dbReference>
<dbReference type="Gene3D" id="3.30.420.480">
    <property type="entry name" value="Domain of unknown function (DUF4445)"/>
    <property type="match status" value="1"/>
</dbReference>
<dbReference type="SUPFAM" id="SSF53067">
    <property type="entry name" value="Actin-like ATPase domain"/>
    <property type="match status" value="1"/>
</dbReference>
<dbReference type="CDD" id="cd00207">
    <property type="entry name" value="fer2"/>
    <property type="match status" value="1"/>
</dbReference>
<dbReference type="Gene3D" id="3.10.20.30">
    <property type="match status" value="1"/>
</dbReference>
<comment type="caution">
    <text evidence="2">The sequence shown here is derived from an EMBL/GenBank/DDBJ whole genome shotgun (WGS) entry which is preliminary data.</text>
</comment>
<dbReference type="RefSeq" id="WP_123291359.1">
    <property type="nucleotide sequence ID" value="NZ_RJVA01000016.1"/>
</dbReference>
<dbReference type="InterPro" id="IPR052911">
    <property type="entry name" value="Corrinoid_activation_enz"/>
</dbReference>
<accession>A0A3N1UEW8</accession>
<evidence type="ECO:0000313" key="2">
    <source>
        <dbReference type="EMBL" id="ROQ89794.1"/>
    </source>
</evidence>
<dbReference type="AlphaFoldDB" id="A0A3N1UEW8"/>
<name>A0A3N1UEW8_9BACT</name>
<dbReference type="SUPFAM" id="SSF54292">
    <property type="entry name" value="2Fe-2S ferredoxin-like"/>
    <property type="match status" value="1"/>
</dbReference>
<dbReference type="InterPro" id="IPR001041">
    <property type="entry name" value="2Fe-2S_ferredoxin-type"/>
</dbReference>
<dbReference type="InterPro" id="IPR041414">
    <property type="entry name" value="Raco-like_middle"/>
</dbReference>
<keyword evidence="3" id="KW-1185">Reference proteome</keyword>
<dbReference type="PANTHER" id="PTHR42895:SF2">
    <property type="entry name" value="IRON-SULFUR CLUSTER PROTEIN"/>
    <property type="match status" value="1"/>
</dbReference>
<proteinExistence type="predicted"/>
<dbReference type="InterPro" id="IPR036010">
    <property type="entry name" value="2Fe-2S_ferredoxin-like_sf"/>
</dbReference>
<dbReference type="Gene3D" id="3.10.20.880">
    <property type="match status" value="1"/>
</dbReference>
<evidence type="ECO:0000259" key="1">
    <source>
        <dbReference type="PROSITE" id="PS51085"/>
    </source>
</evidence>